<dbReference type="AlphaFoldDB" id="A0A0A9H953"/>
<evidence type="ECO:0000313" key="1">
    <source>
        <dbReference type="EMBL" id="JAE33705.1"/>
    </source>
</evidence>
<reference evidence="1" key="2">
    <citation type="journal article" date="2015" name="Data Brief">
        <title>Shoot transcriptome of the giant reed, Arundo donax.</title>
        <authorList>
            <person name="Barrero R.A."/>
            <person name="Guerrero F.D."/>
            <person name="Moolhuijzen P."/>
            <person name="Goolsby J.A."/>
            <person name="Tidwell J."/>
            <person name="Bellgard S.E."/>
            <person name="Bellgard M.I."/>
        </authorList>
    </citation>
    <scope>NUCLEOTIDE SEQUENCE</scope>
    <source>
        <tissue evidence="1">Shoot tissue taken approximately 20 cm above the soil surface</tissue>
    </source>
</reference>
<protein>
    <submittedName>
        <fullName evidence="1">Uncharacterized protein</fullName>
    </submittedName>
</protein>
<organism evidence="1">
    <name type="scientific">Arundo donax</name>
    <name type="common">Giant reed</name>
    <name type="synonym">Donax arundinaceus</name>
    <dbReference type="NCBI Taxonomy" id="35708"/>
    <lineage>
        <taxon>Eukaryota</taxon>
        <taxon>Viridiplantae</taxon>
        <taxon>Streptophyta</taxon>
        <taxon>Embryophyta</taxon>
        <taxon>Tracheophyta</taxon>
        <taxon>Spermatophyta</taxon>
        <taxon>Magnoliopsida</taxon>
        <taxon>Liliopsida</taxon>
        <taxon>Poales</taxon>
        <taxon>Poaceae</taxon>
        <taxon>PACMAD clade</taxon>
        <taxon>Arundinoideae</taxon>
        <taxon>Arundineae</taxon>
        <taxon>Arundo</taxon>
    </lineage>
</organism>
<sequence>MQNMVSNYMVKAAVCTELGALLTKKKYCNSALCGRN</sequence>
<name>A0A0A9H953_ARUDO</name>
<proteinExistence type="predicted"/>
<accession>A0A0A9H953</accession>
<dbReference type="EMBL" id="GBRH01164191">
    <property type="protein sequence ID" value="JAE33705.1"/>
    <property type="molecule type" value="Transcribed_RNA"/>
</dbReference>
<reference evidence="1" key="1">
    <citation type="submission" date="2014-09" db="EMBL/GenBank/DDBJ databases">
        <authorList>
            <person name="Magalhaes I.L.F."/>
            <person name="Oliveira U."/>
            <person name="Santos F.R."/>
            <person name="Vidigal T.H.D.A."/>
            <person name="Brescovit A.D."/>
            <person name="Santos A.J."/>
        </authorList>
    </citation>
    <scope>NUCLEOTIDE SEQUENCE</scope>
    <source>
        <tissue evidence="1">Shoot tissue taken approximately 20 cm above the soil surface</tissue>
    </source>
</reference>